<evidence type="ECO:0000259" key="1">
    <source>
        <dbReference type="Pfam" id="PF05368"/>
    </source>
</evidence>
<dbReference type="OrthoDB" id="5180065at2"/>
<dbReference type="InterPro" id="IPR051604">
    <property type="entry name" value="Ergot_Alk_Oxidoreductase"/>
</dbReference>
<name>A0A411YD56_9ACTN</name>
<dbReference type="EMBL" id="CP036402">
    <property type="protein sequence ID" value="QBI19077.1"/>
    <property type="molecule type" value="Genomic_DNA"/>
</dbReference>
<evidence type="ECO:0000313" key="3">
    <source>
        <dbReference type="Proteomes" id="UP000291469"/>
    </source>
</evidence>
<proteinExistence type="predicted"/>
<protein>
    <submittedName>
        <fullName evidence="2">NAD-dependent epimerase/dehydratase family protein</fullName>
    </submittedName>
</protein>
<accession>A0A411YD56</accession>
<dbReference type="Pfam" id="PF05368">
    <property type="entry name" value="NmrA"/>
    <property type="match status" value="1"/>
</dbReference>
<gene>
    <name evidence="2" type="ORF">ER308_05645</name>
</gene>
<dbReference type="SUPFAM" id="SSF51735">
    <property type="entry name" value="NAD(P)-binding Rossmann-fold domains"/>
    <property type="match status" value="1"/>
</dbReference>
<dbReference type="Gene3D" id="3.90.25.10">
    <property type="entry name" value="UDP-galactose 4-epimerase, domain 1"/>
    <property type="match status" value="1"/>
</dbReference>
<feature type="domain" description="NmrA-like" evidence="1">
    <location>
        <begin position="65"/>
        <end position="335"/>
    </location>
</feature>
<keyword evidence="3" id="KW-1185">Reference proteome</keyword>
<evidence type="ECO:0000313" key="2">
    <source>
        <dbReference type="EMBL" id="QBI19077.1"/>
    </source>
</evidence>
<sequence length="349" mass="37979">MRAHAAPPRRCSPDATRSVRRRVGWRSWAPVWPRSQARLDRRRRRAARAAYRVLPGCSRTRSSMVIVVTGAAGKTGQAVLTALAERGAEAWGVVRRDEQRASVRAAGGLGAVVADLRDPGALERAVTGADAVYHIGPNLHPQEREIGESVLAASEQGGVDRVVYHSVLHPQTEAMPHHWRKLRVEERLLEHGLAGTVLQPAAYMQNLSSYWDEIVSTGRLRLPYDPSARVALVDLGDVAEVAAAVLTKPGHEAATYQLCGAPGPSQHEVAAAAAEVLDRPVTAERMDPASWEERTRAGGLDAERVGTLRAMFAYYERHGLPGNTRVLEWLLGRAPTPLSESLARLVTRG</sequence>
<dbReference type="AlphaFoldDB" id="A0A411YD56"/>
<dbReference type="InterPro" id="IPR008030">
    <property type="entry name" value="NmrA-like"/>
</dbReference>
<dbReference type="InterPro" id="IPR036291">
    <property type="entry name" value="NAD(P)-bd_dom_sf"/>
</dbReference>
<dbReference type="PANTHER" id="PTHR43162">
    <property type="match status" value="1"/>
</dbReference>
<dbReference type="Proteomes" id="UP000291469">
    <property type="component" value="Chromosome"/>
</dbReference>
<dbReference type="Gene3D" id="3.40.50.720">
    <property type="entry name" value="NAD(P)-binding Rossmann-like Domain"/>
    <property type="match status" value="1"/>
</dbReference>
<dbReference type="KEGG" id="erz:ER308_05645"/>
<reference evidence="2 3" key="1">
    <citation type="submission" date="2019-01" db="EMBL/GenBank/DDBJ databases">
        <title>Egibacter rhizosphaerae EGI 80759T.</title>
        <authorList>
            <person name="Chen D.-D."/>
            <person name="Tian Y."/>
            <person name="Jiao J.-Y."/>
            <person name="Zhang X.-T."/>
            <person name="Zhang Y.-G."/>
            <person name="Zhang Y."/>
            <person name="Xiao M."/>
            <person name="Shu W.-S."/>
            <person name="Li W.-J."/>
        </authorList>
    </citation>
    <scope>NUCLEOTIDE SEQUENCE [LARGE SCALE GENOMIC DNA]</scope>
    <source>
        <strain evidence="2 3">EGI 80759</strain>
    </source>
</reference>
<dbReference type="PANTHER" id="PTHR43162:SF1">
    <property type="entry name" value="PRESTALK A DIFFERENTIATION PROTEIN A"/>
    <property type="match status" value="1"/>
</dbReference>
<organism evidence="2 3">
    <name type="scientific">Egibacter rhizosphaerae</name>
    <dbReference type="NCBI Taxonomy" id="1670831"/>
    <lineage>
        <taxon>Bacteria</taxon>
        <taxon>Bacillati</taxon>
        <taxon>Actinomycetota</taxon>
        <taxon>Nitriliruptoria</taxon>
        <taxon>Egibacterales</taxon>
        <taxon>Egibacteraceae</taxon>
        <taxon>Egibacter</taxon>
    </lineage>
</organism>